<protein>
    <submittedName>
        <fullName evidence="1">Phospholipase A2</fullName>
    </submittedName>
</protein>
<organism evidence="1 2">
    <name type="scientific">Nibea albiflora</name>
    <name type="common">Yellow drum</name>
    <name type="synonym">Corvina albiflora</name>
    <dbReference type="NCBI Taxonomy" id="240163"/>
    <lineage>
        <taxon>Eukaryota</taxon>
        <taxon>Metazoa</taxon>
        <taxon>Chordata</taxon>
        <taxon>Craniata</taxon>
        <taxon>Vertebrata</taxon>
        <taxon>Euteleostomi</taxon>
        <taxon>Actinopterygii</taxon>
        <taxon>Neopterygii</taxon>
        <taxon>Teleostei</taxon>
        <taxon>Neoteleostei</taxon>
        <taxon>Acanthomorphata</taxon>
        <taxon>Eupercaria</taxon>
        <taxon>Sciaenidae</taxon>
        <taxon>Nibea</taxon>
    </lineage>
</organism>
<comment type="caution">
    <text evidence="1">The sequence shown here is derived from an EMBL/GenBank/DDBJ whole genome shotgun (WGS) entry which is preliminary data.</text>
</comment>
<gene>
    <name evidence="1" type="primary">PLA2G1B.3</name>
    <name evidence="1" type="ORF">GBF38_010114</name>
</gene>
<proteinExistence type="predicted"/>
<evidence type="ECO:0000313" key="1">
    <source>
        <dbReference type="EMBL" id="KAG8010840.1"/>
    </source>
</evidence>
<keyword evidence="2" id="KW-1185">Reference proteome</keyword>
<dbReference type="EMBL" id="CM024803">
    <property type="protein sequence ID" value="KAG8010840.1"/>
    <property type="molecule type" value="Genomic_DNA"/>
</dbReference>
<reference evidence="1" key="1">
    <citation type="submission" date="2020-04" db="EMBL/GenBank/DDBJ databases">
        <title>A chromosome-scale assembly and high-density genetic map of the yellow drum (Nibea albiflora) genome.</title>
        <authorList>
            <person name="Xu D."/>
            <person name="Zhang W."/>
            <person name="Chen R."/>
            <person name="Tan P."/>
            <person name="Wang L."/>
            <person name="Song H."/>
            <person name="Tian L."/>
            <person name="Zhu Q."/>
            <person name="Wang B."/>
        </authorList>
    </citation>
    <scope>NUCLEOTIDE SEQUENCE</scope>
    <source>
        <strain evidence="1">ZJHYS-2018</strain>
    </source>
</reference>
<evidence type="ECO:0000313" key="2">
    <source>
        <dbReference type="Proteomes" id="UP000805704"/>
    </source>
</evidence>
<sequence>MILCVLPHSKPLHQFTNYGCYCGLGGSGKPVDALDRCCQVHDQCYGDALQHPSCWKIIDNPYTRVYCYKCNKKKRKVTCLKRNNRCAKFICECDRKAAHCFGRSRWNPKHYNLPQKRCR</sequence>
<name>A0ACB7F9B7_NIBAL</name>
<dbReference type="Proteomes" id="UP000805704">
    <property type="component" value="Chromosome 15"/>
</dbReference>
<accession>A0ACB7F9B7</accession>